<evidence type="ECO:0000256" key="3">
    <source>
        <dbReference type="SAM" id="Coils"/>
    </source>
</evidence>
<evidence type="ECO:0000313" key="9">
    <source>
        <dbReference type="Proteomes" id="UP000265882"/>
    </source>
</evidence>
<evidence type="ECO:0000259" key="7">
    <source>
        <dbReference type="Pfam" id="PF17167"/>
    </source>
</evidence>
<dbReference type="InterPro" id="IPR008928">
    <property type="entry name" value="6-hairpin_glycosidase_sf"/>
</dbReference>
<dbReference type="Gene3D" id="1.50.10.10">
    <property type="match status" value="1"/>
</dbReference>
<feature type="transmembrane region" description="Helical" evidence="4">
    <location>
        <begin position="746"/>
        <end position="765"/>
    </location>
</feature>
<dbReference type="InterPro" id="IPR052047">
    <property type="entry name" value="GH94_Enzymes"/>
</dbReference>
<dbReference type="Pfam" id="PF10091">
    <property type="entry name" value="Glycoamylase"/>
    <property type="match status" value="1"/>
</dbReference>
<feature type="domain" description="Glycosyl hydrolase 94 catalytic" evidence="7">
    <location>
        <begin position="2353"/>
        <end position="2776"/>
    </location>
</feature>
<sequence length="2855" mass="324696">MPSKKKGIEMAQKVQEIAERVSSDERRPVSPSLEQHARLVATQHVLLHKAGKARAMLDRLEAQEDLLNRAYRHFATPVVKEPGQSYAAEWVLDNFHILQQAVREIREDMPEGFYRRLPKLKDSIPELMPRVYAVAREIFLACAGHLHMETTVRFVQAYQGIASLSIGEVWALPAMLRVIVVEYVSRALSRLIRLPLKPEQTPSAVLKLPDEISDEQIVANAILSLRMVADEDWKDFFERVSLVERALRNDPTAIYPAMDFETRDAYRKKIEDLARAAGASEVDVAKEAVALALEDSRRAGSPQTSHVGYYVVDAGRTALEHRLQYRPALFSRLGRWLLEHPSPLYLSAIWSTTAAIATVVILYAASLNAPAAQISVICLLFLIPLLRISTGIINWILTHALPPRVLPKLDYRKDFLESRIMVVIPTLLTDSEEIKSLLRQIERHYLANADPHISFALLGDFTDAPAKHMPGDEDLVAQAVRGIQELNARHPRAGSNPFSFFNREREFSASEGVWMGWERKRGNLQQLNYLLMGKPSTYTVRQGDLQILPEIKYVITLDADTVLPHDSARKLAAVFAHPLNQPQFDAENRLVSGYTILQPRTEVQPTSANQSLFTRIFVGDTGLDLYTRAVSDVYQDLFGEGIYVGKGMYELAAFEKTLERKLPENAILSHDLIEGLHGRVALVSDVVFLEDYPRNFLTFMHRLHRWARGDWQLLPWLFSGKLFHRDERVNVARLPAISRWKIFDNLCRSLITPCLFALLVLSWFWFKGSAFVWTLLFILAPAVPLAAAVTIDWRKTNSMRLAVMRAARWFLVLVFLPYESLVMLHAVLSTLFRLAISRKRLLQWTTAAHAIHIFKKERMMPMFWQQMLFAPLIAAITGLALAFARIRSFPVAAPLLFLWILSPQVAYLLSRPYRKKKKALPDDQRRRLRFIARRTWLFFEQFVGPEDHWLPPDHFQESPRGLVAHRTSITNIGLMFISISAAYELGYIGALNMVSRLRNAFESMHLLERYRGHFLNWYDTRTLNPLPPRYVSTVDSGNLAACLIALKETLRVYAAYPVMPPQRWQGLTDTIAVLDAAAQDLRHVPQGATDSLLRQLAMMRERVERAQRNTPLRMSLLNDLESDRVELERTLMALMSDHVQTLGASSLNSLRTWSERIRHHLFDMRRELDTLTPWLSLLDNPPPSLKPYRDSETALLAEIEGKLQGALHFNRVAPVAHEVRQLIQRLREHVRKDASLEIEQQRANEWLNRLERQVFASEENVRQLLDDFQDLILLAEMNIREMQFGFLFDWKREIFHIGYNVDSEQLDNNRYDLLASEARIASIVAIAKGDIPQSHWLHLSRPLALLDGTRGLLSWAGTMFEYLMPALLLRQYDNSLLEHSSRAAVKRQLEYCKKKDVPWGISESGYYRFDINMNYQYRAFGVPGLGFKRGLSEDLVIAPYASLLALPVRPREVMQNVERLIQLQMLGLYGFYEAADYTPARLVLGQERSIVRSFMSHHQSMILLSIANHLLDDVMVRRFHADPAIQSSELLLQEQVPYGAPIERFPIEEVAAALMAHLPITATPWQAPVHSAFPQAYYLSNGNYGVLITSAGSGCSIWKDIDVTRWRADTTLDDWGTWIYVQDLDSEQVSSVGYQPTATLPQDREVFFYPHKADFRCKMGDIIVHMEVTVPPEDDGEIRRITITNQSAWPRRLAITSYAEVVLAPRETDRRHQAFNKMFIESSFEAGLNALVFNRRTRSPGESPVHLVHMLILEPGIGPAGMHETERRNFIGRGKSLRAPAAIGREGPVMSNTTGATLDPIMALGQEIIIEPHASLRVAFISLIAERRSQALDLANRYQEWHIIDRAYETARARSELELRQLKAQVDDLQRYQQVLSLLMYPHHALRAEPAVLAANSKGQPSLWPFAISGDYPLLLVRIGREEESPLVRELLKAHTYWRNRGLKIDLVILNMRETGYSQELHNHLVRLLAQSQSDTWLNQRGGIFMLRADQMSGNEQCLIETTARVILDGEKGSFAQQLEKLQKPPVYLPAFVPTPPPEAQTNLSAPPVERPRDLLFDNGIGGFSPDGKEYIIYIQPDRWTPAPWINVVANAEFGFFVSEAGGACTWAANSGENRLSSWSNDPVLDRPGEALYLRDEETAEVWSPTPLPAGTTLPYLVRHGAGYSNFEHNSHGIRQILTLFPAENAPLKIVHLRLENLSQRTRRITATYYVDAVLGNSRENMQQYVIPEYDQGAHAILLRNPYNVDFGERVAFLATQREPFGFTTDRTEFLGRAGDFKLPAALKRVGLSGNVIAGIDPCAAIQLHIDLYPKEAVDEYFLLGQGTDRQAALDIIAEFQEPARIESALTETRRKWNSLLDRVQVDTPDTAMNLLLNRWLLYQNLSCRVWGRTALYQSSGAFGFRDQLQDVVALCHTAPDIARAHILRAARHQFEAGDVLHWWHPPAGKGVRTRTSDDLLWLPFVTAKYVSETGDVTILHEQIPFLHGDPLKPDEAERYGQYPLTVDIASLYEHCRRAIRKGITAGPHDLPLMGTGDWNDGMSNIGAKGIGESVWLGWFLCAVLNEFIPICRLLDDEDSASAYSRRIERLQKAIETHAWDGEWYLRAYHDDGSPVGSSRNAECKIDSIAQSWAVLSGAGDPQRSQRAMNAVLQHLVRLEERLVLLFTPPFHRTSHDPGYIRGYPPGIRENGGQYTHAALWVAWAFTKVGEGEWAESLFRLLNPVYHADSPEKMERYHVEPYVAAADVYGVPPFVGRGGWTWYTGSGGWMYRLGLEAILGLRRRGQFLEFNPCIPKSWPQFKITYRFGAAEYHIRVENPQNISKGIKYVEMDGRPALDKRIPLKDDGRRHEVIVRMGID</sequence>
<comment type="caution">
    <text evidence="8">The sequence shown here is derived from an EMBL/GenBank/DDBJ whole genome shotgun (WGS) entry which is preliminary data.</text>
</comment>
<name>A0A3A4P5M2_ABYX5</name>
<feature type="coiled-coil region" evidence="3">
    <location>
        <begin position="1089"/>
        <end position="1137"/>
    </location>
</feature>
<organism evidence="8 9">
    <name type="scientific">Abyssobacteria bacterium (strain SURF_5)</name>
    <dbReference type="NCBI Taxonomy" id="2093360"/>
    <lineage>
        <taxon>Bacteria</taxon>
        <taxon>Pseudomonadati</taxon>
        <taxon>Candidatus Hydrogenedentota</taxon>
        <taxon>Candidatus Abyssobacteria</taxon>
    </lineage>
</organism>
<accession>A0A3A4P5M2</accession>
<feature type="domain" description="Glycoamylase-like" evidence="6">
    <location>
        <begin position="1313"/>
        <end position="1521"/>
    </location>
</feature>
<dbReference type="Gene3D" id="2.60.420.10">
    <property type="entry name" value="Maltose phosphorylase, domain 3"/>
    <property type="match status" value="1"/>
</dbReference>
<evidence type="ECO:0000259" key="5">
    <source>
        <dbReference type="Pfam" id="PF06165"/>
    </source>
</evidence>
<dbReference type="PANTHER" id="PTHR37469">
    <property type="entry name" value="CELLOBIONIC ACID PHOSPHORYLASE-RELATED"/>
    <property type="match status" value="1"/>
</dbReference>
<dbReference type="Proteomes" id="UP000265882">
    <property type="component" value="Unassembled WGS sequence"/>
</dbReference>
<feature type="transmembrane region" description="Helical" evidence="4">
    <location>
        <begin position="771"/>
        <end position="789"/>
    </location>
</feature>
<dbReference type="InterPro" id="IPR037824">
    <property type="entry name" value="GH94N_2_NdvB"/>
</dbReference>
<evidence type="ECO:0000256" key="2">
    <source>
        <dbReference type="ARBA" id="ARBA00022679"/>
    </source>
</evidence>
<dbReference type="InterPro" id="IPR010383">
    <property type="entry name" value="Glyco_hydrolase_94_b-supersand"/>
</dbReference>
<keyword evidence="4" id="KW-0472">Membrane</keyword>
<dbReference type="InterPro" id="IPR011013">
    <property type="entry name" value="Gal_mutarotase_sf_dom"/>
</dbReference>
<feature type="transmembrane region" description="Helical" evidence="4">
    <location>
        <begin position="891"/>
        <end position="909"/>
    </location>
</feature>
<evidence type="ECO:0000256" key="4">
    <source>
        <dbReference type="SAM" id="Phobius"/>
    </source>
</evidence>
<dbReference type="SUPFAM" id="SSF48208">
    <property type="entry name" value="Six-hairpin glycosidases"/>
    <property type="match status" value="1"/>
</dbReference>
<dbReference type="CDD" id="cd11753">
    <property type="entry name" value="GH94N_ChvB_NdvB_2_like"/>
    <property type="match status" value="1"/>
</dbReference>
<evidence type="ECO:0000313" key="8">
    <source>
        <dbReference type="EMBL" id="RJP25776.1"/>
    </source>
</evidence>
<dbReference type="GO" id="GO:0005975">
    <property type="term" value="P:carbohydrate metabolic process"/>
    <property type="evidence" value="ECO:0007669"/>
    <property type="project" value="InterPro"/>
</dbReference>
<evidence type="ECO:0000259" key="6">
    <source>
        <dbReference type="Pfam" id="PF10091"/>
    </source>
</evidence>
<gene>
    <name evidence="8" type="ORF">C4520_01785</name>
</gene>
<dbReference type="SMART" id="SM01068">
    <property type="entry name" value="CBM_X"/>
    <property type="match status" value="2"/>
</dbReference>
<dbReference type="Pfam" id="PF06165">
    <property type="entry name" value="GH94_b-supersand"/>
    <property type="match status" value="2"/>
</dbReference>
<dbReference type="EMBL" id="QZKU01000018">
    <property type="protein sequence ID" value="RJP25776.1"/>
    <property type="molecule type" value="Genomic_DNA"/>
</dbReference>
<dbReference type="GO" id="GO:0016757">
    <property type="term" value="F:glycosyltransferase activity"/>
    <property type="evidence" value="ECO:0007669"/>
    <property type="project" value="UniProtKB-KW"/>
</dbReference>
<keyword evidence="2" id="KW-0808">Transferase</keyword>
<dbReference type="InterPro" id="IPR037018">
    <property type="entry name" value="GH65_N"/>
</dbReference>
<feature type="transmembrane region" description="Helical" evidence="4">
    <location>
        <begin position="863"/>
        <end position="884"/>
    </location>
</feature>
<dbReference type="Gene3D" id="1.50.10.140">
    <property type="match status" value="2"/>
</dbReference>
<keyword evidence="4" id="KW-0812">Transmembrane</keyword>
<reference evidence="8 9" key="1">
    <citation type="journal article" date="2017" name="ISME J.">
        <title>Energy and carbon metabolisms in a deep terrestrial subsurface fluid microbial community.</title>
        <authorList>
            <person name="Momper L."/>
            <person name="Jungbluth S.P."/>
            <person name="Lee M.D."/>
            <person name="Amend J.P."/>
        </authorList>
    </citation>
    <scope>NUCLEOTIDE SEQUENCE [LARGE SCALE GENOMIC DNA]</scope>
    <source>
        <strain evidence="8">SURF_5</strain>
    </source>
</reference>
<dbReference type="CDD" id="cd11756">
    <property type="entry name" value="GH94N_ChvB_NdvB_1_like"/>
    <property type="match status" value="1"/>
</dbReference>
<dbReference type="GO" id="GO:0030246">
    <property type="term" value="F:carbohydrate binding"/>
    <property type="evidence" value="ECO:0007669"/>
    <property type="project" value="InterPro"/>
</dbReference>
<evidence type="ECO:0000256" key="1">
    <source>
        <dbReference type="ARBA" id="ARBA00022676"/>
    </source>
</evidence>
<dbReference type="InterPro" id="IPR012341">
    <property type="entry name" value="6hp_glycosidase-like_sf"/>
</dbReference>
<feature type="domain" description="Glycosyl hydrolase 94 supersandwich" evidence="5">
    <location>
        <begin position="2069"/>
        <end position="2339"/>
    </location>
</feature>
<feature type="domain" description="Glycosyl hydrolase 94 supersandwich" evidence="5">
    <location>
        <begin position="1571"/>
        <end position="1840"/>
    </location>
</feature>
<dbReference type="InterPro" id="IPR037820">
    <property type="entry name" value="GH94N_NdvB"/>
</dbReference>
<proteinExistence type="predicted"/>
<dbReference type="Gene3D" id="2.70.98.40">
    <property type="entry name" value="Glycoside hydrolase, family 65, N-terminal domain"/>
    <property type="match status" value="2"/>
</dbReference>
<dbReference type="PANTHER" id="PTHR37469:SF2">
    <property type="entry name" value="CELLOBIONIC ACID PHOSPHORYLASE"/>
    <property type="match status" value="1"/>
</dbReference>
<keyword evidence="1" id="KW-0328">Glycosyltransferase</keyword>
<dbReference type="InterPro" id="IPR019282">
    <property type="entry name" value="Glycoamylase-like_cons_dom"/>
</dbReference>
<dbReference type="Pfam" id="PF17167">
    <property type="entry name" value="Glyco_hydro_94"/>
    <property type="match status" value="1"/>
</dbReference>
<protein>
    <submittedName>
        <fullName evidence="8">Cellobiose phosphorylase</fullName>
    </submittedName>
</protein>
<keyword evidence="3" id="KW-0175">Coiled coil</keyword>
<feature type="transmembrane region" description="Helical" evidence="4">
    <location>
        <begin position="344"/>
        <end position="365"/>
    </location>
</feature>
<dbReference type="InterPro" id="IPR033432">
    <property type="entry name" value="GH94_catalytic"/>
</dbReference>
<feature type="transmembrane region" description="Helical" evidence="4">
    <location>
        <begin position="371"/>
        <end position="397"/>
    </location>
</feature>
<keyword evidence="4" id="KW-1133">Transmembrane helix</keyword>
<feature type="transmembrane region" description="Helical" evidence="4">
    <location>
        <begin position="810"/>
        <end position="836"/>
    </location>
</feature>
<dbReference type="SUPFAM" id="SSF74650">
    <property type="entry name" value="Galactose mutarotase-like"/>
    <property type="match status" value="2"/>
</dbReference>